<comment type="caution">
    <text evidence="1">The sequence shown here is derived from an EMBL/GenBank/DDBJ whole genome shotgun (WGS) entry which is preliminary data.</text>
</comment>
<name>A0ABD5ZZH9_9EURY</name>
<dbReference type="Proteomes" id="UP001596434">
    <property type="component" value="Unassembled WGS sequence"/>
</dbReference>
<proteinExistence type="predicted"/>
<accession>A0ABD5ZZH9</accession>
<dbReference type="GeneID" id="96953910"/>
<organism evidence="1 2">
    <name type="scientific">Haloplanus litoreus</name>
    <dbReference type="NCBI Taxonomy" id="767515"/>
    <lineage>
        <taxon>Archaea</taxon>
        <taxon>Methanobacteriati</taxon>
        <taxon>Methanobacteriota</taxon>
        <taxon>Stenosarchaea group</taxon>
        <taxon>Halobacteria</taxon>
        <taxon>Halobacteriales</taxon>
        <taxon>Haloferacaceae</taxon>
        <taxon>Haloplanus</taxon>
    </lineage>
</organism>
<dbReference type="AlphaFoldDB" id="A0ABD5ZZH9"/>
<evidence type="ECO:0000313" key="1">
    <source>
        <dbReference type="EMBL" id="MFC7255547.1"/>
    </source>
</evidence>
<protein>
    <recommendedName>
        <fullName evidence="3">YHS domain-containing protein</fullName>
    </recommendedName>
</protein>
<dbReference type="EMBL" id="JBHTAT010000001">
    <property type="protein sequence ID" value="MFC7255547.1"/>
    <property type="molecule type" value="Genomic_DNA"/>
</dbReference>
<keyword evidence="2" id="KW-1185">Reference proteome</keyword>
<evidence type="ECO:0000313" key="2">
    <source>
        <dbReference type="Proteomes" id="UP001596434"/>
    </source>
</evidence>
<evidence type="ECO:0008006" key="3">
    <source>
        <dbReference type="Google" id="ProtNLM"/>
    </source>
</evidence>
<gene>
    <name evidence="1" type="ORF">ACFQKE_09630</name>
</gene>
<reference evidence="1 2" key="1">
    <citation type="journal article" date="2019" name="Int. J. Syst. Evol. Microbiol.">
        <title>The Global Catalogue of Microorganisms (GCM) 10K type strain sequencing project: providing services to taxonomists for standard genome sequencing and annotation.</title>
        <authorList>
            <consortium name="The Broad Institute Genomics Platform"/>
            <consortium name="The Broad Institute Genome Sequencing Center for Infectious Disease"/>
            <person name="Wu L."/>
            <person name="Ma J."/>
        </authorList>
    </citation>
    <scope>NUCLEOTIDE SEQUENCE [LARGE SCALE GENOMIC DNA]</scope>
    <source>
        <strain evidence="1 2">GX21</strain>
    </source>
</reference>
<sequence>MTFRFVVPDAWFEAAREHLRASEGVRDPSCGMEVDPNDDGTVELETESGTEYFRSESCKTAYAESQRQSDATVC</sequence>
<dbReference type="RefSeq" id="WP_379703775.1">
    <property type="nucleotide sequence ID" value="NZ_JBHTAT010000001.1"/>
</dbReference>